<keyword evidence="4 7" id="KW-0732">Signal</keyword>
<organism evidence="9 10">
    <name type="scientific">Corynebacterium callunae DSM 20147</name>
    <dbReference type="NCBI Taxonomy" id="1121353"/>
    <lineage>
        <taxon>Bacteria</taxon>
        <taxon>Bacillati</taxon>
        <taxon>Actinomycetota</taxon>
        <taxon>Actinomycetes</taxon>
        <taxon>Mycobacteriales</taxon>
        <taxon>Corynebacteriaceae</taxon>
        <taxon>Corynebacterium</taxon>
    </lineage>
</organism>
<dbReference type="EMBL" id="CP004354">
    <property type="protein sequence ID" value="AGG66579.1"/>
    <property type="molecule type" value="Genomic_DNA"/>
</dbReference>
<evidence type="ECO:0000256" key="2">
    <source>
        <dbReference type="ARBA" id="ARBA00010742"/>
    </source>
</evidence>
<evidence type="ECO:0000256" key="6">
    <source>
        <dbReference type="ARBA" id="ARBA00070228"/>
    </source>
</evidence>
<dbReference type="RefSeq" id="WP_015651011.1">
    <property type="nucleotide sequence ID" value="NC_020506.1"/>
</dbReference>
<dbReference type="Proteomes" id="UP000011760">
    <property type="component" value="Chromosome"/>
</dbReference>
<comment type="subcellular location">
    <subcellularLocation>
        <location evidence="1">Periplasm</location>
    </subcellularLocation>
</comment>
<dbReference type="GO" id="GO:0042626">
    <property type="term" value="F:ATPase-coupled transmembrane transporter activity"/>
    <property type="evidence" value="ECO:0007669"/>
    <property type="project" value="InterPro"/>
</dbReference>
<dbReference type="PROSITE" id="PS51257">
    <property type="entry name" value="PROKAR_LIPOPROTEIN"/>
    <property type="match status" value="1"/>
</dbReference>
<gene>
    <name evidence="9" type="ORF">H924_05675</name>
</gene>
<evidence type="ECO:0000256" key="7">
    <source>
        <dbReference type="SAM" id="SignalP"/>
    </source>
</evidence>
<evidence type="ECO:0000256" key="1">
    <source>
        <dbReference type="ARBA" id="ARBA00004418"/>
    </source>
</evidence>
<dbReference type="SMART" id="SM00062">
    <property type="entry name" value="PBPb"/>
    <property type="match status" value="1"/>
</dbReference>
<dbReference type="AlphaFoldDB" id="M1UKS7"/>
<keyword evidence="3" id="KW-0813">Transport</keyword>
<dbReference type="eggNOG" id="COG0715">
    <property type="taxonomic scope" value="Bacteria"/>
</dbReference>
<sequence length="322" mass="33846">MKSHKIIFATALIALGLGVTSCSSASSEAQPAADGSIDLSGVTLNVGDQIAGTEQVLEASGELDDLPYDIEWSSFTSGPPQIEALNAGQIDFAITGNTPPIIGGPTNTKVVAAYNNRALGDAILIAPDSIISSVADLKGKKIAVARGSSAHGHLILQLEKAGISLDEVELNLLQPSDAKAAFQNGQVDAWAVWDPYTSQAELEGAKVLTNAAGVSAGYGFGVASDEALADPAKEAALDDLLTRVSEAYVWASDNPDEWAQIYSDESGFDLEAAKLNTRSLRLQVPLDDEVNTYQNALIGSFVSAGLLEDFDFDSIVDRRFED</sequence>
<name>M1UKS7_9CORY</name>
<proteinExistence type="inferred from homology"/>
<dbReference type="PANTHER" id="PTHR30024:SF48">
    <property type="entry name" value="ABC TRANSPORTER SUBSTRATE-BINDING PROTEIN"/>
    <property type="match status" value="1"/>
</dbReference>
<dbReference type="InterPro" id="IPR015168">
    <property type="entry name" value="SsuA/THI5"/>
</dbReference>
<evidence type="ECO:0000259" key="8">
    <source>
        <dbReference type="SMART" id="SM00062"/>
    </source>
</evidence>
<dbReference type="GO" id="GO:0042597">
    <property type="term" value="C:periplasmic space"/>
    <property type="evidence" value="ECO:0007669"/>
    <property type="project" value="UniProtKB-SubCell"/>
</dbReference>
<protein>
    <recommendedName>
        <fullName evidence="6">Putative aliphatic sulfonates-binding protein</fullName>
    </recommendedName>
</protein>
<dbReference type="Gene3D" id="3.40.190.10">
    <property type="entry name" value="Periplasmic binding protein-like II"/>
    <property type="match status" value="2"/>
</dbReference>
<dbReference type="NCBIfam" id="TIGR01728">
    <property type="entry name" value="SsuA_fam"/>
    <property type="match status" value="1"/>
</dbReference>
<feature type="chain" id="PRO_5004018422" description="Putative aliphatic sulfonates-binding protein" evidence="7">
    <location>
        <begin position="26"/>
        <end position="322"/>
    </location>
</feature>
<evidence type="ECO:0000256" key="5">
    <source>
        <dbReference type="ARBA" id="ARBA00055538"/>
    </source>
</evidence>
<evidence type="ECO:0000313" key="9">
    <source>
        <dbReference type="EMBL" id="AGG66579.1"/>
    </source>
</evidence>
<evidence type="ECO:0000256" key="3">
    <source>
        <dbReference type="ARBA" id="ARBA00022448"/>
    </source>
</evidence>
<keyword evidence="10" id="KW-1185">Reference proteome</keyword>
<dbReference type="PANTHER" id="PTHR30024">
    <property type="entry name" value="ALIPHATIC SULFONATES-BINDING PROTEIN-RELATED"/>
    <property type="match status" value="1"/>
</dbReference>
<evidence type="ECO:0000256" key="4">
    <source>
        <dbReference type="ARBA" id="ARBA00022729"/>
    </source>
</evidence>
<comment type="function">
    <text evidence="5">Part of a binding-protein-dependent transport system for aliphatic sulfonates. Putative binding protein.</text>
</comment>
<dbReference type="GO" id="GO:0016020">
    <property type="term" value="C:membrane"/>
    <property type="evidence" value="ECO:0007669"/>
    <property type="project" value="InterPro"/>
</dbReference>
<dbReference type="KEGG" id="ccn:H924_05675"/>
<dbReference type="FunFam" id="3.40.190.10:FF:000050">
    <property type="entry name" value="Sulfonate ABC transporter substrate-binding protein"/>
    <property type="match status" value="1"/>
</dbReference>
<dbReference type="CDD" id="cd13558">
    <property type="entry name" value="PBP2_SsuA_like_2"/>
    <property type="match status" value="1"/>
</dbReference>
<dbReference type="PATRIC" id="fig|1121353.3.peg.1162"/>
<dbReference type="STRING" id="1121353.H924_05675"/>
<dbReference type="OrthoDB" id="506623at2"/>
<dbReference type="InterPro" id="IPR010067">
    <property type="entry name" value="ABC_SsuA_sub-bd"/>
</dbReference>
<feature type="signal peptide" evidence="7">
    <location>
        <begin position="1"/>
        <end position="25"/>
    </location>
</feature>
<dbReference type="HOGENOM" id="CLU_028871_2_1_11"/>
<evidence type="ECO:0000313" key="10">
    <source>
        <dbReference type="Proteomes" id="UP000011760"/>
    </source>
</evidence>
<dbReference type="Pfam" id="PF09084">
    <property type="entry name" value="NMT1"/>
    <property type="match status" value="1"/>
</dbReference>
<dbReference type="SUPFAM" id="SSF53850">
    <property type="entry name" value="Periplasmic binding protein-like II"/>
    <property type="match status" value="1"/>
</dbReference>
<accession>M1UKS7</accession>
<dbReference type="InterPro" id="IPR001638">
    <property type="entry name" value="Solute-binding_3/MltF_N"/>
</dbReference>
<feature type="domain" description="Solute-binding protein family 3/N-terminal" evidence="8">
    <location>
        <begin position="43"/>
        <end position="269"/>
    </location>
</feature>
<reference evidence="9 10" key="1">
    <citation type="submission" date="2013-02" db="EMBL/GenBank/DDBJ databases">
        <title>The complete genome sequence of Corynebacterium callunae DSM 20147.</title>
        <authorList>
            <person name="Ruckert C."/>
            <person name="Albersmeier A."/>
            <person name="Kalinowski J."/>
        </authorList>
    </citation>
    <scope>NUCLEOTIDE SEQUENCE [LARGE SCALE GENOMIC DNA]</scope>
    <source>
        <strain evidence="9 10">DSM 20147</strain>
    </source>
</reference>
<comment type="similarity">
    <text evidence="2">Belongs to the bacterial solute-binding protein SsuA/TauA family.</text>
</comment>